<dbReference type="PANTHER" id="PTHR30081">
    <property type="entry name" value="PROTEIN-EXPORT MEMBRANE PROTEIN SEC"/>
    <property type="match status" value="1"/>
</dbReference>
<dbReference type="GO" id="GO:0015450">
    <property type="term" value="F:protein-transporting ATPase activity"/>
    <property type="evidence" value="ECO:0007669"/>
    <property type="project" value="InterPro"/>
</dbReference>
<evidence type="ECO:0000256" key="1">
    <source>
        <dbReference type="ARBA" id="ARBA00004651"/>
    </source>
</evidence>
<evidence type="ECO:0000256" key="5">
    <source>
        <dbReference type="ARBA" id="ARBA00022927"/>
    </source>
</evidence>
<comment type="subcellular location">
    <subcellularLocation>
        <location evidence="1 9">Cell membrane</location>
        <topology evidence="1 9">Multi-pass membrane protein</topology>
    </subcellularLocation>
</comment>
<dbReference type="STRING" id="394503.Ccel_0537"/>
<feature type="transmembrane region" description="Helical" evidence="9">
    <location>
        <begin position="9"/>
        <end position="28"/>
    </location>
</feature>
<dbReference type="InterPro" id="IPR022645">
    <property type="entry name" value="SecD/SecF_bac"/>
</dbReference>
<comment type="similarity">
    <text evidence="9">Belongs to the SecD/SecF family. SecF subfamily.</text>
</comment>
<keyword evidence="6 9" id="KW-1133">Transmembrane helix</keyword>
<dbReference type="OrthoDB" id="9805019at2"/>
<dbReference type="GO" id="GO:0005886">
    <property type="term" value="C:plasma membrane"/>
    <property type="evidence" value="ECO:0007669"/>
    <property type="project" value="UniProtKB-SubCell"/>
</dbReference>
<evidence type="ECO:0000313" key="11">
    <source>
        <dbReference type="EMBL" id="ACL74919.1"/>
    </source>
</evidence>
<dbReference type="GO" id="GO:0006605">
    <property type="term" value="P:protein targeting"/>
    <property type="evidence" value="ECO:0007669"/>
    <property type="project" value="UniProtKB-UniRule"/>
</dbReference>
<accession>B8I6M7</accession>
<keyword evidence="5 9" id="KW-0653">Protein transport</keyword>
<feature type="transmembrane region" description="Helical" evidence="9">
    <location>
        <begin position="286"/>
        <end position="309"/>
    </location>
</feature>
<dbReference type="InterPro" id="IPR022813">
    <property type="entry name" value="SecD/SecF_arch_bac"/>
</dbReference>
<gene>
    <name evidence="9" type="primary">secF</name>
    <name evidence="11" type="ordered locus">Ccel_0537</name>
</gene>
<dbReference type="HAMAP" id="MF_01464_B">
    <property type="entry name" value="SecF_B"/>
    <property type="match status" value="1"/>
</dbReference>
<feature type="domain" description="Protein export membrane protein SecD/SecF C-terminal" evidence="10">
    <location>
        <begin position="130"/>
        <end position="313"/>
    </location>
</feature>
<keyword evidence="2 9" id="KW-0813">Transport</keyword>
<dbReference type="eggNOG" id="COG0341">
    <property type="taxonomic scope" value="Bacteria"/>
</dbReference>
<keyword evidence="4 9" id="KW-0812">Transmembrane</keyword>
<evidence type="ECO:0000256" key="2">
    <source>
        <dbReference type="ARBA" id="ARBA00022448"/>
    </source>
</evidence>
<dbReference type="EMBL" id="CP001348">
    <property type="protein sequence ID" value="ACL74919.1"/>
    <property type="molecule type" value="Genomic_DNA"/>
</dbReference>
<evidence type="ECO:0000259" key="10">
    <source>
        <dbReference type="Pfam" id="PF02355"/>
    </source>
</evidence>
<dbReference type="PANTHER" id="PTHR30081:SF8">
    <property type="entry name" value="PROTEIN TRANSLOCASE SUBUNIT SECF"/>
    <property type="match status" value="1"/>
</dbReference>
<evidence type="ECO:0000256" key="8">
    <source>
        <dbReference type="ARBA" id="ARBA00023136"/>
    </source>
</evidence>
<comment type="function">
    <text evidence="9">Part of the Sec protein translocase complex. Interacts with the SecYEG preprotein conducting channel. SecDF uses the proton motive force (PMF) to complete protein translocation after the ATP-dependent function of SecA.</text>
</comment>
<evidence type="ECO:0000256" key="4">
    <source>
        <dbReference type="ARBA" id="ARBA00022692"/>
    </source>
</evidence>
<feature type="transmembrane region" description="Helical" evidence="9">
    <location>
        <begin position="207"/>
        <end position="226"/>
    </location>
</feature>
<feature type="transmembrane region" description="Helical" evidence="9">
    <location>
        <begin position="256"/>
        <end position="274"/>
    </location>
</feature>
<evidence type="ECO:0000256" key="9">
    <source>
        <dbReference type="HAMAP-Rule" id="MF_01464"/>
    </source>
</evidence>
<name>B8I6M7_RUMCH</name>
<dbReference type="NCBIfam" id="TIGR00966">
    <property type="entry name" value="transloc_SecF"/>
    <property type="match status" value="1"/>
</dbReference>
<keyword evidence="8 9" id="KW-0472">Membrane</keyword>
<dbReference type="GO" id="GO:0065002">
    <property type="term" value="P:intracellular protein transmembrane transport"/>
    <property type="evidence" value="ECO:0007669"/>
    <property type="project" value="UniProtKB-UniRule"/>
</dbReference>
<dbReference type="HOGENOM" id="CLU_050012_0_0_9"/>
<protein>
    <recommendedName>
        <fullName evidence="9">Protein-export membrane protein SecF</fullName>
    </recommendedName>
</protein>
<evidence type="ECO:0000256" key="7">
    <source>
        <dbReference type="ARBA" id="ARBA00023010"/>
    </source>
</evidence>
<dbReference type="Proteomes" id="UP000001349">
    <property type="component" value="Chromosome"/>
</dbReference>
<dbReference type="SUPFAM" id="SSF82866">
    <property type="entry name" value="Multidrug efflux transporter AcrB transmembrane domain"/>
    <property type="match status" value="1"/>
</dbReference>
<evidence type="ECO:0000313" key="12">
    <source>
        <dbReference type="Proteomes" id="UP000001349"/>
    </source>
</evidence>
<dbReference type="InterPro" id="IPR048634">
    <property type="entry name" value="SecD_SecF_C"/>
</dbReference>
<dbReference type="InterPro" id="IPR005665">
    <property type="entry name" value="SecF_bac"/>
</dbReference>
<reference evidence="11 12" key="1">
    <citation type="submission" date="2009-01" db="EMBL/GenBank/DDBJ databases">
        <title>Complete sequence of Clostridium cellulolyticum H10.</title>
        <authorList>
            <consortium name="US DOE Joint Genome Institute"/>
            <person name="Lucas S."/>
            <person name="Copeland A."/>
            <person name="Lapidus A."/>
            <person name="Glavina del Rio T."/>
            <person name="Dalin E."/>
            <person name="Tice H."/>
            <person name="Bruce D."/>
            <person name="Goodwin L."/>
            <person name="Pitluck S."/>
            <person name="Chertkov O."/>
            <person name="Saunders E."/>
            <person name="Brettin T."/>
            <person name="Detter J.C."/>
            <person name="Han C."/>
            <person name="Larimer F."/>
            <person name="Land M."/>
            <person name="Hauser L."/>
            <person name="Kyrpides N."/>
            <person name="Ivanova N."/>
            <person name="Zhou J."/>
            <person name="Richardson P."/>
        </authorList>
    </citation>
    <scope>NUCLEOTIDE SEQUENCE [LARGE SCALE GENOMIC DNA]</scope>
    <source>
        <strain evidence="12">ATCC 35319 / DSM 5812 / JCM 6584 / H10</strain>
    </source>
</reference>
<comment type="subunit">
    <text evidence="9">Forms a complex with SecD. Part of the essential Sec protein translocation apparatus which comprises SecA, SecYEG and auxiliary proteins SecDF. Other proteins may also be involved.</text>
</comment>
<dbReference type="AlphaFoldDB" id="B8I6M7"/>
<dbReference type="Gene3D" id="1.20.1640.10">
    <property type="entry name" value="Multidrug efflux transporter AcrB transmembrane domain"/>
    <property type="match status" value="1"/>
</dbReference>
<dbReference type="Pfam" id="PF02355">
    <property type="entry name" value="SecD_SecF_C"/>
    <property type="match status" value="1"/>
</dbReference>
<proteinExistence type="inferred from homology"/>
<evidence type="ECO:0000256" key="6">
    <source>
        <dbReference type="ARBA" id="ARBA00022989"/>
    </source>
</evidence>
<feature type="transmembrane region" description="Helical" evidence="9">
    <location>
        <begin position="179"/>
        <end position="201"/>
    </location>
</feature>
<keyword evidence="7 9" id="KW-0811">Translocation</keyword>
<dbReference type="RefSeq" id="WP_015924091.1">
    <property type="nucleotide sequence ID" value="NC_011898.1"/>
</dbReference>
<keyword evidence="3 9" id="KW-1003">Cell membrane</keyword>
<dbReference type="GO" id="GO:0043952">
    <property type="term" value="P:protein transport by the Sec complex"/>
    <property type="evidence" value="ECO:0007669"/>
    <property type="project" value="UniProtKB-UniRule"/>
</dbReference>
<dbReference type="PRINTS" id="PR01755">
    <property type="entry name" value="SECFTRNLCASE"/>
</dbReference>
<dbReference type="KEGG" id="cce:Ccel_0537"/>
<sequence>MVNLYAKRYYFFILSALIILAGVAMYFVEGFKLDIEFEGGTIIEMRANEKMFTAANTQDLQTQIADFVTETINKPAKVQKSTAYDVSKNKNAESFDVITISIGSKDTLSNSELTKVEEAVVKEFKLTAKDPVVSEESVEPYIGKEIMNNGLKAIVIAFILIILYVWYRFKAMSGLSAGVFAIVGVFHDLLIMLAVYVVFQIPLNESFIAAMLTVVGYSMNDTVIIYDRIRENNRLLRKIPLPELVNSSIIQTLNRSINTVVTSLIAITTVYIFAKINGINSMEQFSFPLIIGIAAGCYSSIFISSPLYVMWKESQKKKKITGKTAKA</sequence>
<feature type="transmembrane region" description="Helical" evidence="9">
    <location>
        <begin position="150"/>
        <end position="167"/>
    </location>
</feature>
<evidence type="ECO:0000256" key="3">
    <source>
        <dbReference type="ARBA" id="ARBA00022475"/>
    </source>
</evidence>
<keyword evidence="12" id="KW-1185">Reference proteome</keyword>
<organism evidence="11 12">
    <name type="scientific">Ruminiclostridium cellulolyticum (strain ATCC 35319 / DSM 5812 / JCM 6584 / H10)</name>
    <name type="common">Clostridium cellulolyticum</name>
    <dbReference type="NCBI Taxonomy" id="394503"/>
    <lineage>
        <taxon>Bacteria</taxon>
        <taxon>Bacillati</taxon>
        <taxon>Bacillota</taxon>
        <taxon>Clostridia</taxon>
        <taxon>Eubacteriales</taxon>
        <taxon>Oscillospiraceae</taxon>
        <taxon>Ruminiclostridium</taxon>
    </lineage>
</organism>